<accession>A0AAI9H3G9</accession>
<comment type="caution">
    <text evidence="1">The sequence shown here is derived from an EMBL/GenBank/DDBJ whole genome shotgun (WGS) entry which is preliminary data.</text>
</comment>
<dbReference type="AlphaFoldDB" id="A0AAI9H3G9"/>
<sequence>MFEVNVMKDNQNQSLQVGDATIRIGDIFHTHWGYEQTNIEFYQVVSLHGKKTVGLREIAREVVEHTSWCSAEIRPVPDKFIDEAIHKRRVIAKWGSVLVRFSDVTNAWRTSPEALHHCSWGY</sequence>
<dbReference type="EMBL" id="ABLFQU030000110">
    <property type="protein sequence ID" value="EMM0028760.1"/>
    <property type="molecule type" value="Genomic_DNA"/>
</dbReference>
<name>A0AAI9H3G9_ECOLX</name>
<proteinExistence type="predicted"/>
<gene>
    <name evidence="1" type="ORF">P6223_005471</name>
</gene>
<organism evidence="1">
    <name type="scientific">Escherichia coli</name>
    <dbReference type="NCBI Taxonomy" id="562"/>
    <lineage>
        <taxon>Bacteria</taxon>
        <taxon>Pseudomonadati</taxon>
        <taxon>Pseudomonadota</taxon>
        <taxon>Gammaproteobacteria</taxon>
        <taxon>Enterobacterales</taxon>
        <taxon>Enterobacteriaceae</taxon>
        <taxon>Escherichia</taxon>
    </lineage>
</organism>
<reference evidence="1" key="1">
    <citation type="submission" date="2024-02" db="EMBL/GenBank/DDBJ databases">
        <authorList>
            <consortium name="Clinical and Environmental Microbiology Branch: Whole genome sequencing antimicrobial resistance pathogens in the healthcare setting"/>
        </authorList>
    </citation>
    <scope>NUCLEOTIDE SEQUENCE</scope>
    <source>
        <strain evidence="1">2023CK-00345</strain>
    </source>
</reference>
<protein>
    <submittedName>
        <fullName evidence="1">Uncharacterized protein</fullName>
    </submittedName>
</protein>
<evidence type="ECO:0000313" key="1">
    <source>
        <dbReference type="EMBL" id="EMM0028760.1"/>
    </source>
</evidence>